<keyword evidence="2" id="KW-1185">Reference proteome</keyword>
<comment type="caution">
    <text evidence="1">The sequence shown here is derived from an EMBL/GenBank/DDBJ whole genome shotgun (WGS) entry which is preliminary data.</text>
</comment>
<accession>A0ACB7PHQ8</accession>
<organism evidence="1 2">
    <name type="scientific">Chaetomium tenue</name>
    <dbReference type="NCBI Taxonomy" id="1854479"/>
    <lineage>
        <taxon>Eukaryota</taxon>
        <taxon>Fungi</taxon>
        <taxon>Dikarya</taxon>
        <taxon>Ascomycota</taxon>
        <taxon>Pezizomycotina</taxon>
        <taxon>Sordariomycetes</taxon>
        <taxon>Sordariomycetidae</taxon>
        <taxon>Sordariales</taxon>
        <taxon>Chaetomiaceae</taxon>
        <taxon>Chaetomium</taxon>
    </lineage>
</organism>
<name>A0ACB7PHQ8_9PEZI</name>
<dbReference type="EMBL" id="JAGIZQ010000002">
    <property type="protein sequence ID" value="KAH6640544.1"/>
    <property type="molecule type" value="Genomic_DNA"/>
</dbReference>
<reference evidence="1 2" key="1">
    <citation type="journal article" date="2021" name="Nat. Commun.">
        <title>Genetic determinants of endophytism in the Arabidopsis root mycobiome.</title>
        <authorList>
            <person name="Mesny F."/>
            <person name="Miyauchi S."/>
            <person name="Thiergart T."/>
            <person name="Pickel B."/>
            <person name="Atanasova L."/>
            <person name="Karlsson M."/>
            <person name="Huettel B."/>
            <person name="Barry K.W."/>
            <person name="Haridas S."/>
            <person name="Chen C."/>
            <person name="Bauer D."/>
            <person name="Andreopoulos W."/>
            <person name="Pangilinan J."/>
            <person name="LaButti K."/>
            <person name="Riley R."/>
            <person name="Lipzen A."/>
            <person name="Clum A."/>
            <person name="Drula E."/>
            <person name="Henrissat B."/>
            <person name="Kohler A."/>
            <person name="Grigoriev I.V."/>
            <person name="Martin F.M."/>
            <person name="Hacquard S."/>
        </authorList>
    </citation>
    <scope>NUCLEOTIDE SEQUENCE [LARGE SCALE GENOMIC DNA]</scope>
    <source>
        <strain evidence="1 2">MPI-SDFR-AT-0079</strain>
    </source>
</reference>
<dbReference type="Proteomes" id="UP000724584">
    <property type="component" value="Unassembled WGS sequence"/>
</dbReference>
<protein>
    <submittedName>
        <fullName evidence="1">Uncharacterized protein</fullName>
    </submittedName>
</protein>
<evidence type="ECO:0000313" key="1">
    <source>
        <dbReference type="EMBL" id="KAH6640544.1"/>
    </source>
</evidence>
<sequence length="250" mass="26779">MSGRSSGSGPSSRASGDYKEIRLPNSRSVKALIYFCGRDPRKAKSVRRYYDDDFDARSTGSGGSGSSMFSWSSAASQVYLIETTAPYWYMEEPTSVSYSSPPRKQKSSKKGRTSRASQRNAPPPTGTWGRNARVDDEDDDDDDYDDSSSDGSADDYGGQNPGPYPHPPMHPGMHPGMQPGMPPQQGPPPSAFQPMYGYPQQATPHPMPPAGFPMPPPPHPTPGGMPPPPPPPPGGHFVPGRGGVQVFVDG</sequence>
<gene>
    <name evidence="1" type="ORF">F5144DRAFT_99395</name>
</gene>
<evidence type="ECO:0000313" key="2">
    <source>
        <dbReference type="Proteomes" id="UP000724584"/>
    </source>
</evidence>
<proteinExistence type="predicted"/>